<gene>
    <name evidence="7" type="ORF">FHR32_008456</name>
</gene>
<evidence type="ECO:0000313" key="8">
    <source>
        <dbReference type="Proteomes" id="UP000534286"/>
    </source>
</evidence>
<evidence type="ECO:0000256" key="2">
    <source>
        <dbReference type="ARBA" id="ARBA00022475"/>
    </source>
</evidence>
<evidence type="ECO:0000256" key="6">
    <source>
        <dbReference type="SAM" id="Phobius"/>
    </source>
</evidence>
<keyword evidence="3 6" id="KW-0812">Transmembrane</keyword>
<organism evidence="7 8">
    <name type="scientific">Streptosporangium album</name>
    <dbReference type="NCBI Taxonomy" id="47479"/>
    <lineage>
        <taxon>Bacteria</taxon>
        <taxon>Bacillati</taxon>
        <taxon>Actinomycetota</taxon>
        <taxon>Actinomycetes</taxon>
        <taxon>Streptosporangiales</taxon>
        <taxon>Streptosporangiaceae</taxon>
        <taxon>Streptosporangium</taxon>
    </lineage>
</organism>
<keyword evidence="5 6" id="KW-0472">Membrane</keyword>
<name>A0A7W7WEN8_9ACTN</name>
<dbReference type="EMBL" id="JACHJU010000007">
    <property type="protein sequence ID" value="MBB4944053.1"/>
    <property type="molecule type" value="Genomic_DNA"/>
</dbReference>
<feature type="transmembrane region" description="Helical" evidence="6">
    <location>
        <begin position="55"/>
        <end position="75"/>
    </location>
</feature>
<dbReference type="PANTHER" id="PTHR23513:SF6">
    <property type="entry name" value="MAJOR FACILITATOR SUPERFAMILY ASSOCIATED DOMAIN-CONTAINING PROTEIN"/>
    <property type="match status" value="1"/>
</dbReference>
<keyword evidence="8" id="KW-1185">Reference proteome</keyword>
<comment type="subcellular location">
    <subcellularLocation>
        <location evidence="1">Cell membrane</location>
        <topology evidence="1">Multi-pass membrane protein</topology>
    </subcellularLocation>
</comment>
<keyword evidence="4 6" id="KW-1133">Transmembrane helix</keyword>
<dbReference type="InterPro" id="IPR036259">
    <property type="entry name" value="MFS_trans_sf"/>
</dbReference>
<keyword evidence="2" id="KW-1003">Cell membrane</keyword>
<feature type="non-terminal residue" evidence="7">
    <location>
        <position position="1"/>
    </location>
</feature>
<evidence type="ECO:0000256" key="4">
    <source>
        <dbReference type="ARBA" id="ARBA00022989"/>
    </source>
</evidence>
<evidence type="ECO:0000256" key="1">
    <source>
        <dbReference type="ARBA" id="ARBA00004651"/>
    </source>
</evidence>
<reference evidence="7 8" key="1">
    <citation type="submission" date="2020-08" db="EMBL/GenBank/DDBJ databases">
        <title>Sequencing the genomes of 1000 actinobacteria strains.</title>
        <authorList>
            <person name="Klenk H.-P."/>
        </authorList>
    </citation>
    <scope>NUCLEOTIDE SEQUENCE [LARGE SCALE GENOMIC DNA]</scope>
    <source>
        <strain evidence="7 8">DSM 43023</strain>
    </source>
</reference>
<dbReference type="SUPFAM" id="SSF103473">
    <property type="entry name" value="MFS general substrate transporter"/>
    <property type="match status" value="1"/>
</dbReference>
<protein>
    <recommendedName>
        <fullName evidence="9">MFS transporter</fullName>
    </recommendedName>
</protein>
<dbReference type="Proteomes" id="UP000534286">
    <property type="component" value="Unassembled WGS sequence"/>
</dbReference>
<feature type="transmembrane region" description="Helical" evidence="6">
    <location>
        <begin position="12"/>
        <end position="34"/>
    </location>
</feature>
<feature type="transmembrane region" description="Helical" evidence="6">
    <location>
        <begin position="95"/>
        <end position="115"/>
    </location>
</feature>
<dbReference type="GO" id="GO:0005886">
    <property type="term" value="C:plasma membrane"/>
    <property type="evidence" value="ECO:0007669"/>
    <property type="project" value="UniProtKB-SubCell"/>
</dbReference>
<evidence type="ECO:0000256" key="3">
    <source>
        <dbReference type="ARBA" id="ARBA00022692"/>
    </source>
</evidence>
<evidence type="ECO:0000256" key="5">
    <source>
        <dbReference type="ARBA" id="ARBA00023136"/>
    </source>
</evidence>
<sequence length="150" mass="15689">GMVGFVVGSGLGVVLMGVWPALWLVAAGLFLRLACMSIGNAHWLSIIQVKVGPELQGRVLAVNVMLATAMQPLGFLTAGPLADWAQPYTSGPGRGAAAVLLVSGVFLVVWGLLGLRYRPLRHLEDLVPDAAPPPEAEADLDAIQDGVLSR</sequence>
<proteinExistence type="predicted"/>
<comment type="caution">
    <text evidence="7">The sequence shown here is derived from an EMBL/GenBank/DDBJ whole genome shotgun (WGS) entry which is preliminary data.</text>
</comment>
<evidence type="ECO:0000313" key="7">
    <source>
        <dbReference type="EMBL" id="MBB4944053.1"/>
    </source>
</evidence>
<dbReference type="Gene3D" id="1.20.1250.20">
    <property type="entry name" value="MFS general substrate transporter like domains"/>
    <property type="match status" value="1"/>
</dbReference>
<evidence type="ECO:0008006" key="9">
    <source>
        <dbReference type="Google" id="ProtNLM"/>
    </source>
</evidence>
<dbReference type="AlphaFoldDB" id="A0A7W7WEN8"/>
<accession>A0A7W7WEN8</accession>
<dbReference type="PANTHER" id="PTHR23513">
    <property type="entry name" value="INTEGRAL MEMBRANE EFFLUX PROTEIN-RELATED"/>
    <property type="match status" value="1"/>
</dbReference>